<comment type="caution">
    <text evidence="1">The sequence shown here is derived from an EMBL/GenBank/DDBJ whole genome shotgun (WGS) entry which is preliminary data.</text>
</comment>
<gene>
    <name evidence="1" type="ORF">GKE73_02970</name>
</gene>
<reference evidence="1 2" key="1">
    <citation type="submission" date="2019-11" db="EMBL/GenBank/DDBJ databases">
        <title>Draft genome sequence of Paludibacterium sp. dN18-1.</title>
        <authorList>
            <person name="Im W.-T."/>
        </authorList>
    </citation>
    <scope>NUCLEOTIDE SEQUENCE [LARGE SCALE GENOMIC DNA]</scope>
    <source>
        <strain evidence="2">dN 18-1</strain>
    </source>
</reference>
<dbReference type="SUPFAM" id="SSF50939">
    <property type="entry name" value="Sialidases"/>
    <property type="match status" value="1"/>
</dbReference>
<keyword evidence="2" id="KW-1185">Reference proteome</keyword>
<organism evidence="1 2">
    <name type="scientific">Paludibacterium denitrificans</name>
    <dbReference type="NCBI Taxonomy" id="2675226"/>
    <lineage>
        <taxon>Bacteria</taxon>
        <taxon>Pseudomonadati</taxon>
        <taxon>Pseudomonadota</taxon>
        <taxon>Betaproteobacteria</taxon>
        <taxon>Neisseriales</taxon>
        <taxon>Chromobacteriaceae</taxon>
        <taxon>Paludibacterium</taxon>
    </lineage>
</organism>
<name>A0A844G8D6_9NEIS</name>
<accession>A0A844G8D6</accession>
<evidence type="ECO:0000313" key="1">
    <source>
        <dbReference type="EMBL" id="MTD32646.1"/>
    </source>
</evidence>
<dbReference type="InterPro" id="IPR036278">
    <property type="entry name" value="Sialidase_sf"/>
</dbReference>
<dbReference type="EMBL" id="WLYX01000001">
    <property type="protein sequence ID" value="MTD32646.1"/>
    <property type="molecule type" value="Genomic_DNA"/>
</dbReference>
<evidence type="ECO:0008006" key="3">
    <source>
        <dbReference type="Google" id="ProtNLM"/>
    </source>
</evidence>
<dbReference type="RefSeq" id="WP_230369131.1">
    <property type="nucleotide sequence ID" value="NZ_WLYX01000001.1"/>
</dbReference>
<protein>
    <recommendedName>
        <fullName evidence="3">Phage tail collar domain-containing protein</fullName>
    </recommendedName>
</protein>
<dbReference type="AlphaFoldDB" id="A0A844G8D6"/>
<sequence>MLLSEELSAVVQEIAARIKALFDRGASKSGDILYSADAPGPDWLPCDGSAYLQSSYPVLYGKLGSIPTSNIGDLVPQAMPTSNWSAVTFGNGLFIALVAGSSLYSYTSTDGLTWTKRNMGASVSWTAVAYGNGVFVAIASGTTTMATSPDGINWTTHVMPVSTSWKLLAFGNGVFVAMANNTSIAATSPDGVTWTQRAIAGSANWYAMTYGNGLFVAVTFGNLVSATSPDGVTWTLGSKLPLSGNWTGIACGNGVFVATGSVGMAISTDGINWTGFPTPYMSSAYTVVFCNGYFAAFGTGYLSITSEDGSHWGKHILSASIVANCSAA</sequence>
<dbReference type="Proteomes" id="UP000446658">
    <property type="component" value="Unassembled WGS sequence"/>
</dbReference>
<evidence type="ECO:0000313" key="2">
    <source>
        <dbReference type="Proteomes" id="UP000446658"/>
    </source>
</evidence>
<proteinExistence type="predicted"/>